<dbReference type="PANTHER" id="PTHR30146">
    <property type="entry name" value="LACI-RELATED TRANSCRIPTIONAL REPRESSOR"/>
    <property type="match status" value="1"/>
</dbReference>
<dbReference type="CDD" id="cd06267">
    <property type="entry name" value="PBP1_LacI_sugar_binding-like"/>
    <property type="match status" value="1"/>
</dbReference>
<dbReference type="SUPFAM" id="SSF53822">
    <property type="entry name" value="Periplasmic binding protein-like I"/>
    <property type="match status" value="1"/>
</dbReference>
<dbReference type="InterPro" id="IPR000843">
    <property type="entry name" value="HTH_LacI"/>
</dbReference>
<dbReference type="GO" id="GO:0003700">
    <property type="term" value="F:DNA-binding transcription factor activity"/>
    <property type="evidence" value="ECO:0007669"/>
    <property type="project" value="TreeGrafter"/>
</dbReference>
<evidence type="ECO:0000256" key="1">
    <source>
        <dbReference type="ARBA" id="ARBA00023015"/>
    </source>
</evidence>
<evidence type="ECO:0000256" key="3">
    <source>
        <dbReference type="ARBA" id="ARBA00023163"/>
    </source>
</evidence>
<dbReference type="AlphaFoldDB" id="A0A5N1JBV2"/>
<reference evidence="5 6" key="1">
    <citation type="submission" date="2019-09" db="EMBL/GenBank/DDBJ databases">
        <title>Genome Sequence of Larkinella sp MA1.</title>
        <authorList>
            <person name="Srinivasan S."/>
        </authorList>
    </citation>
    <scope>NUCLEOTIDE SEQUENCE [LARGE SCALE GENOMIC DNA]</scope>
    <source>
        <strain evidence="5 6">MA1</strain>
    </source>
</reference>
<dbReference type="SMART" id="SM00354">
    <property type="entry name" value="HTH_LACI"/>
    <property type="match status" value="1"/>
</dbReference>
<gene>
    <name evidence="5" type="ORF">F0P93_20570</name>
</gene>
<evidence type="ECO:0000259" key="4">
    <source>
        <dbReference type="PROSITE" id="PS50932"/>
    </source>
</evidence>
<dbReference type="RefSeq" id="WP_150879429.1">
    <property type="nucleotide sequence ID" value="NZ_VTWS01000005.1"/>
</dbReference>
<dbReference type="PANTHER" id="PTHR30146:SF109">
    <property type="entry name" value="HTH-TYPE TRANSCRIPTIONAL REGULATOR GALS"/>
    <property type="match status" value="1"/>
</dbReference>
<dbReference type="Pfam" id="PF00532">
    <property type="entry name" value="Peripla_BP_1"/>
    <property type="match status" value="1"/>
</dbReference>
<evidence type="ECO:0000256" key="2">
    <source>
        <dbReference type="ARBA" id="ARBA00023125"/>
    </source>
</evidence>
<dbReference type="InterPro" id="IPR010982">
    <property type="entry name" value="Lambda_DNA-bd_dom_sf"/>
</dbReference>
<evidence type="ECO:0000313" key="5">
    <source>
        <dbReference type="EMBL" id="KAA9349838.1"/>
    </source>
</evidence>
<comment type="caution">
    <text evidence="5">The sequence shown here is derived from an EMBL/GenBank/DDBJ whole genome shotgun (WGS) entry which is preliminary data.</text>
</comment>
<proteinExistence type="predicted"/>
<dbReference type="InterPro" id="IPR028082">
    <property type="entry name" value="Peripla_BP_I"/>
</dbReference>
<dbReference type="Proteomes" id="UP000326344">
    <property type="component" value="Unassembled WGS sequence"/>
</dbReference>
<sequence>MVHATTMKEIARQLGVTVSTVSRALQNHPSIGLRTRERVHELAKQLDYVPNPTAINLKRRRTYNIGVVLPALTEQFFSMAISAIEDVAIGKGYSVVVMQSRNDYERERLAISNLVKHGIDGIIVSLASETQNNSHFLEVNKHGIPIVFFDRVAKNMPNSCVYVDLTAGAIEAVEYLVARGLTKIALLNGPGTLQATDERLKGYVTVLNKHGIAISRPYVRSVNLTKEDTAKKMNELLDLDEPPQAILAFNDYVALDAMQVCRQRGLVINQDIHFVSFSNLPFCSYLEQPPIASIEQFPYEMGTKAIQLLLPAIEDPQHYTPEKVIIPYQLIVRE</sequence>
<dbReference type="CDD" id="cd01392">
    <property type="entry name" value="HTH_LacI"/>
    <property type="match status" value="1"/>
</dbReference>
<dbReference type="Pfam" id="PF00356">
    <property type="entry name" value="LacI"/>
    <property type="match status" value="1"/>
</dbReference>
<organism evidence="5 6">
    <name type="scientific">Larkinella humicola</name>
    <dbReference type="NCBI Taxonomy" id="2607654"/>
    <lineage>
        <taxon>Bacteria</taxon>
        <taxon>Pseudomonadati</taxon>
        <taxon>Bacteroidota</taxon>
        <taxon>Cytophagia</taxon>
        <taxon>Cytophagales</taxon>
        <taxon>Spirosomataceae</taxon>
        <taxon>Larkinella</taxon>
    </lineage>
</organism>
<dbReference type="PROSITE" id="PS50932">
    <property type="entry name" value="HTH_LACI_2"/>
    <property type="match status" value="1"/>
</dbReference>
<dbReference type="InterPro" id="IPR001761">
    <property type="entry name" value="Peripla_BP/Lac1_sug-bd_dom"/>
</dbReference>
<protein>
    <submittedName>
        <fullName evidence="5">LacI family transcriptional regulator</fullName>
    </submittedName>
</protein>
<dbReference type="SUPFAM" id="SSF47413">
    <property type="entry name" value="lambda repressor-like DNA-binding domains"/>
    <property type="match status" value="1"/>
</dbReference>
<accession>A0A5N1JBV2</accession>
<dbReference type="Gene3D" id="1.10.260.40">
    <property type="entry name" value="lambda repressor-like DNA-binding domains"/>
    <property type="match status" value="1"/>
</dbReference>
<feature type="domain" description="HTH lacI-type" evidence="4">
    <location>
        <begin position="5"/>
        <end position="59"/>
    </location>
</feature>
<evidence type="ECO:0000313" key="6">
    <source>
        <dbReference type="Proteomes" id="UP000326344"/>
    </source>
</evidence>
<dbReference type="GO" id="GO:0000976">
    <property type="term" value="F:transcription cis-regulatory region binding"/>
    <property type="evidence" value="ECO:0007669"/>
    <property type="project" value="TreeGrafter"/>
</dbReference>
<keyword evidence="6" id="KW-1185">Reference proteome</keyword>
<dbReference type="EMBL" id="VTWS01000005">
    <property type="protein sequence ID" value="KAA9349838.1"/>
    <property type="molecule type" value="Genomic_DNA"/>
</dbReference>
<dbReference type="Gene3D" id="3.40.50.2300">
    <property type="match status" value="2"/>
</dbReference>
<keyword evidence="2" id="KW-0238">DNA-binding</keyword>
<keyword evidence="1" id="KW-0805">Transcription regulation</keyword>
<keyword evidence="3" id="KW-0804">Transcription</keyword>
<name>A0A5N1JBV2_9BACT</name>